<protein>
    <submittedName>
        <fullName evidence="2">Uncharacterized protein</fullName>
    </submittedName>
</protein>
<reference evidence="2" key="1">
    <citation type="journal article" date="2020" name="Stud. Mycol.">
        <title>101 Dothideomycetes genomes: a test case for predicting lifestyles and emergence of pathogens.</title>
        <authorList>
            <person name="Haridas S."/>
            <person name="Albert R."/>
            <person name="Binder M."/>
            <person name="Bloem J."/>
            <person name="Labutti K."/>
            <person name="Salamov A."/>
            <person name="Andreopoulos B."/>
            <person name="Baker S."/>
            <person name="Barry K."/>
            <person name="Bills G."/>
            <person name="Bluhm B."/>
            <person name="Cannon C."/>
            <person name="Castanera R."/>
            <person name="Culley D."/>
            <person name="Daum C."/>
            <person name="Ezra D."/>
            <person name="Gonzalez J."/>
            <person name="Henrissat B."/>
            <person name="Kuo A."/>
            <person name="Liang C."/>
            <person name="Lipzen A."/>
            <person name="Lutzoni F."/>
            <person name="Magnuson J."/>
            <person name="Mondo S."/>
            <person name="Nolan M."/>
            <person name="Ohm R."/>
            <person name="Pangilinan J."/>
            <person name="Park H.-J."/>
            <person name="Ramirez L."/>
            <person name="Alfaro M."/>
            <person name="Sun H."/>
            <person name="Tritt A."/>
            <person name="Yoshinaga Y."/>
            <person name="Zwiers L.-H."/>
            <person name="Turgeon B."/>
            <person name="Goodwin S."/>
            <person name="Spatafora J."/>
            <person name="Crous P."/>
            <person name="Grigoriev I."/>
        </authorList>
    </citation>
    <scope>NUCLEOTIDE SEQUENCE</scope>
    <source>
        <strain evidence="2">CBS 473.64</strain>
    </source>
</reference>
<keyword evidence="1" id="KW-1133">Transmembrane helix</keyword>
<accession>A0A6A6RU40</accession>
<feature type="transmembrane region" description="Helical" evidence="1">
    <location>
        <begin position="145"/>
        <end position="164"/>
    </location>
</feature>
<feature type="transmembrane region" description="Helical" evidence="1">
    <location>
        <begin position="69"/>
        <end position="92"/>
    </location>
</feature>
<keyword evidence="1" id="KW-0812">Transmembrane</keyword>
<dbReference type="EMBL" id="MU006789">
    <property type="protein sequence ID" value="KAF2638512.1"/>
    <property type="molecule type" value="Genomic_DNA"/>
</dbReference>
<evidence type="ECO:0000313" key="2">
    <source>
        <dbReference type="EMBL" id="KAF2638512.1"/>
    </source>
</evidence>
<sequence length="185" mass="21021">MFLDVPQGRALAIILPSVTLLAHVSSFFILRAFFATSRSTSSCAWYDLVCAIASAMGIFGAIKRRFHLVSVYAMVHAATLTVITFVLLVNILPASLPRSVPVLDYVRYDTNFEHWMCHELDDGFGWDAHWFEQCKLSFHTLSTGAAWASSVLMVAQWWALFGVVRWNIDMKSRKVSWEDLEKARR</sequence>
<name>A0A6A6RU40_9PLEO</name>
<dbReference type="Proteomes" id="UP000799753">
    <property type="component" value="Unassembled WGS sequence"/>
</dbReference>
<dbReference type="OrthoDB" id="3765137at2759"/>
<organism evidence="2 3">
    <name type="scientific">Massarina eburnea CBS 473.64</name>
    <dbReference type="NCBI Taxonomy" id="1395130"/>
    <lineage>
        <taxon>Eukaryota</taxon>
        <taxon>Fungi</taxon>
        <taxon>Dikarya</taxon>
        <taxon>Ascomycota</taxon>
        <taxon>Pezizomycotina</taxon>
        <taxon>Dothideomycetes</taxon>
        <taxon>Pleosporomycetidae</taxon>
        <taxon>Pleosporales</taxon>
        <taxon>Massarineae</taxon>
        <taxon>Massarinaceae</taxon>
        <taxon>Massarina</taxon>
    </lineage>
</organism>
<gene>
    <name evidence="2" type="ORF">P280DRAFT_471112</name>
</gene>
<keyword evidence="1" id="KW-0472">Membrane</keyword>
<dbReference type="AlphaFoldDB" id="A0A6A6RU40"/>
<proteinExistence type="predicted"/>
<evidence type="ECO:0000313" key="3">
    <source>
        <dbReference type="Proteomes" id="UP000799753"/>
    </source>
</evidence>
<feature type="transmembrane region" description="Helical" evidence="1">
    <location>
        <begin position="45"/>
        <end position="62"/>
    </location>
</feature>
<feature type="transmembrane region" description="Helical" evidence="1">
    <location>
        <begin position="12"/>
        <end position="33"/>
    </location>
</feature>
<evidence type="ECO:0000256" key="1">
    <source>
        <dbReference type="SAM" id="Phobius"/>
    </source>
</evidence>
<keyword evidence="3" id="KW-1185">Reference proteome</keyword>